<dbReference type="STRING" id="1191523.MROS_1993"/>
<dbReference type="RefSeq" id="WP_014856657.1">
    <property type="nucleotide sequence ID" value="NC_018178.1"/>
</dbReference>
<dbReference type="PROSITE" id="PS50293">
    <property type="entry name" value="TPR_REGION"/>
    <property type="match status" value="2"/>
</dbReference>
<feature type="repeat" description="TPR" evidence="2">
    <location>
        <begin position="392"/>
        <end position="425"/>
    </location>
</feature>
<dbReference type="HOGENOM" id="CLU_291824_0_0_10"/>
<reference evidence="5 6" key="1">
    <citation type="journal article" date="2013" name="PLoS ONE">
        <title>Genomic analysis of Melioribacter roseus, facultatively anaerobic organotrophic bacterium representing a novel deep lineage within Bacteriodetes/Chlorobi group.</title>
        <authorList>
            <person name="Kadnikov V.V."/>
            <person name="Mardanov A.V."/>
            <person name="Podosokorskaya O.A."/>
            <person name="Gavrilov S.N."/>
            <person name="Kublanov I.V."/>
            <person name="Beletsky A.V."/>
            <person name="Bonch-Osmolovskaya E.A."/>
            <person name="Ravin N.V."/>
        </authorList>
    </citation>
    <scope>NUCLEOTIDE SEQUENCE [LARGE SCALE GENOMIC DNA]</scope>
    <source>
        <strain evidence="6">JCM 17771 / P3M-2</strain>
    </source>
</reference>
<dbReference type="Gene3D" id="1.25.40.10">
    <property type="entry name" value="Tetratricopeptide repeat domain"/>
    <property type="match status" value="9"/>
</dbReference>
<evidence type="ECO:0000313" key="5">
    <source>
        <dbReference type="EMBL" id="AFN75225.1"/>
    </source>
</evidence>
<evidence type="ECO:0000256" key="3">
    <source>
        <dbReference type="SAM" id="SignalP"/>
    </source>
</evidence>
<keyword evidence="5" id="KW-0449">Lipoprotein</keyword>
<dbReference type="SUPFAM" id="SSF81901">
    <property type="entry name" value="HCP-like"/>
    <property type="match status" value="1"/>
</dbReference>
<feature type="signal peptide" evidence="3">
    <location>
        <begin position="1"/>
        <end position="20"/>
    </location>
</feature>
<dbReference type="Pfam" id="PF13525">
    <property type="entry name" value="YfiO"/>
    <property type="match status" value="1"/>
</dbReference>
<dbReference type="Proteomes" id="UP000009011">
    <property type="component" value="Chromosome"/>
</dbReference>
<keyword evidence="2" id="KW-0802">TPR repeat</keyword>
<sequence>MKRKIILLSLMIFCLATVRAQSLNEIFDKAAELYNQKNYSDSYRYYSIIIRSEGANAGTKAAALYYAGESLINTSDYSAAATQFETLISDYPFSNYHELSLLRLGEIYYNSGTYRKCRERLFYFLEKYPGSAHLGTAYFWLAASYAAENKYYEAEEYFNLSISNATTNKYLVDAIYSLGAVYEKLGDYQEAISNYDELLSYYGDSDLAPLAQMRIGVCYFKIGDYTTTTLELSNPILEKLSDKSRIEKDYYLSNAFMRLGEYDKAEKLMSKLVVSDISEDTRRKITYNLGWIKFQHKDYEGAYEIFSSLNRTSNDTISVYALFWSAESKRYMNDREEADRLYREFIENYPNHPLASKVNLSKGALLFESATQKDAESILKHAAASDDLETKSRALTLLGELKLKEKKYAEARNYFSEALSVNNSYNEPYKRAKLGKGISEFYLNKYRDALNDLTFLYNKFRDFEKDKVNFYMAESYLFLSEYDNAIKHYNLAASDDRLLNKQVILGKAYAYFNKKDFPNSVYYFNDYLKKYGNEKISKEVKLRLADSYFGMKNFDKASAIYEDLFKKENAISSAQNYYQYCQALYKAGKTAQAVIEFSNLQKLFPYSNYTDDAQYVIGWIYFQQNQYDWAVDNYLRLIRKYPNSALIPIAYYSIGDSYYNMGQYDSALIYYEKVLNEYPNTSYIIDAVNGIQYSYIAKDEIDKAVKIIDDFIKRYPNQKYSDQFYLKKGDIFYSVGEYDKAINAYYDFINRYQTSALLKNAYYWLGKSAVNINNDTLAIAAFNQVLNLSLTSDISVSAALELSNLYSKQKQFDSAVETLNKVIGKTGESKRMPELLFARALIEVKSNNLEKAYQTFERVINYYDGTLFADKAKVETGKLELNQKRYESAIPLLREVAEKRLDDIGAEAQYYLGLSYMEQEQFNEAITAFVRVRSVFAAYDDWYTRSLLRLGDCYLKLNDKKLAREMYRAVLRRHNSGEYADEANKKLKRL</sequence>
<evidence type="ECO:0000259" key="4">
    <source>
        <dbReference type="Pfam" id="PF13525"/>
    </source>
</evidence>
<dbReference type="Pfam" id="PF13424">
    <property type="entry name" value="TPR_12"/>
    <property type="match status" value="1"/>
</dbReference>
<dbReference type="InterPro" id="IPR019734">
    <property type="entry name" value="TPR_rpt"/>
</dbReference>
<dbReference type="Pfam" id="PF13174">
    <property type="entry name" value="TPR_6"/>
    <property type="match status" value="4"/>
</dbReference>
<proteinExistence type="predicted"/>
<feature type="repeat" description="TPR" evidence="2">
    <location>
        <begin position="906"/>
        <end position="939"/>
    </location>
</feature>
<dbReference type="Pfam" id="PF13432">
    <property type="entry name" value="TPR_16"/>
    <property type="match status" value="2"/>
</dbReference>
<dbReference type="Pfam" id="PF13181">
    <property type="entry name" value="TPR_8"/>
    <property type="match status" value="2"/>
</dbReference>
<dbReference type="eggNOG" id="COG1729">
    <property type="taxonomic scope" value="Bacteria"/>
</dbReference>
<dbReference type="EMBL" id="CP003557">
    <property type="protein sequence ID" value="AFN75225.1"/>
    <property type="molecule type" value="Genomic_DNA"/>
</dbReference>
<dbReference type="PATRIC" id="fig|1191523.3.peg.2109"/>
<feature type="domain" description="Outer membrane lipoprotein BamD-like" evidence="4">
    <location>
        <begin position="60"/>
        <end position="150"/>
    </location>
</feature>
<evidence type="ECO:0000256" key="2">
    <source>
        <dbReference type="PROSITE-ProRule" id="PRU00339"/>
    </source>
</evidence>
<dbReference type="SMART" id="SM00028">
    <property type="entry name" value="TPR"/>
    <property type="match status" value="13"/>
</dbReference>
<evidence type="ECO:0000313" key="6">
    <source>
        <dbReference type="Proteomes" id="UP000009011"/>
    </source>
</evidence>
<dbReference type="GO" id="GO:0051301">
    <property type="term" value="P:cell division"/>
    <property type="evidence" value="ECO:0007669"/>
    <property type="project" value="TreeGrafter"/>
</dbReference>
<feature type="repeat" description="TPR" evidence="2">
    <location>
        <begin position="648"/>
        <end position="681"/>
    </location>
</feature>
<dbReference type="KEGG" id="mro:MROS_1993"/>
<dbReference type="OrthoDB" id="9814448at2"/>
<dbReference type="PANTHER" id="PTHR12558">
    <property type="entry name" value="CELL DIVISION CYCLE 16,23,27"/>
    <property type="match status" value="1"/>
</dbReference>
<name>I6Z7T5_MELRP</name>
<accession>I6Z7T5</accession>
<gene>
    <name evidence="5" type="ordered locus">MROS_1993</name>
</gene>
<organism evidence="5 6">
    <name type="scientific">Melioribacter roseus (strain DSM 23840 / JCM 17771 / VKM B-2668 / P3M-2)</name>
    <dbReference type="NCBI Taxonomy" id="1191523"/>
    <lineage>
        <taxon>Bacteria</taxon>
        <taxon>Pseudomonadati</taxon>
        <taxon>Ignavibacteriota</taxon>
        <taxon>Ignavibacteria</taxon>
        <taxon>Ignavibacteriales</taxon>
        <taxon>Melioribacteraceae</taxon>
        <taxon>Melioribacter</taxon>
    </lineage>
</organism>
<dbReference type="PROSITE" id="PS50005">
    <property type="entry name" value="TPR"/>
    <property type="match status" value="5"/>
</dbReference>
<dbReference type="AlphaFoldDB" id="I6Z7T5"/>
<feature type="repeat" description="TPR" evidence="2">
    <location>
        <begin position="172"/>
        <end position="205"/>
    </location>
</feature>
<dbReference type="InterPro" id="IPR039565">
    <property type="entry name" value="BamD-like"/>
</dbReference>
<keyword evidence="1 3" id="KW-0732">Signal</keyword>
<dbReference type="SUPFAM" id="SSF48452">
    <property type="entry name" value="TPR-like"/>
    <property type="match status" value="5"/>
</dbReference>
<evidence type="ECO:0000256" key="1">
    <source>
        <dbReference type="ARBA" id="ARBA00022729"/>
    </source>
</evidence>
<dbReference type="PANTHER" id="PTHR12558:SF44">
    <property type="entry name" value="TETRATRICOPEPTIDE REPEAT-CONTAINING PROTEIN"/>
    <property type="match status" value="1"/>
</dbReference>
<protein>
    <submittedName>
        <fullName evidence="5">Outer membrane assembly lipoprotein YfiO</fullName>
    </submittedName>
</protein>
<keyword evidence="6" id="KW-1185">Reference proteome</keyword>
<dbReference type="InterPro" id="IPR011990">
    <property type="entry name" value="TPR-like_helical_dom_sf"/>
</dbReference>
<feature type="repeat" description="TPR" evidence="2">
    <location>
        <begin position="611"/>
        <end position="644"/>
    </location>
</feature>
<feature type="chain" id="PRO_5005684991" evidence="3">
    <location>
        <begin position="21"/>
        <end position="990"/>
    </location>
</feature>